<dbReference type="Pfam" id="PF09238">
    <property type="entry name" value="IL4Ra_N"/>
    <property type="match status" value="1"/>
</dbReference>
<feature type="region of interest" description="Disordered" evidence="9">
    <location>
        <begin position="495"/>
        <end position="519"/>
    </location>
</feature>
<dbReference type="AlphaFoldDB" id="A0A8C9V6B7"/>
<feature type="domain" description="Interleukin-4 receptor alpha N-terminal" evidence="10">
    <location>
        <begin position="2"/>
        <end position="80"/>
    </location>
</feature>
<evidence type="ECO:0000256" key="9">
    <source>
        <dbReference type="SAM" id="MobiDB-lite"/>
    </source>
</evidence>
<evidence type="ECO:0000256" key="8">
    <source>
        <dbReference type="ARBA" id="ARBA00023170"/>
    </source>
</evidence>
<evidence type="ECO:0000256" key="3">
    <source>
        <dbReference type="ARBA" id="ARBA00022692"/>
    </source>
</evidence>
<dbReference type="Proteomes" id="UP000694397">
    <property type="component" value="Chromosome 5"/>
</dbReference>
<dbReference type="InterPro" id="IPR013783">
    <property type="entry name" value="Ig-like_fold"/>
</dbReference>
<dbReference type="GeneTree" id="ENSGT00530000069547"/>
<reference evidence="11" key="3">
    <citation type="submission" date="2025-09" db="UniProtKB">
        <authorList>
            <consortium name="Ensembl"/>
        </authorList>
    </citation>
    <scope>IDENTIFICATION</scope>
</reference>
<dbReference type="GO" id="GO:0004896">
    <property type="term" value="F:cytokine receptor activity"/>
    <property type="evidence" value="ECO:0007669"/>
    <property type="project" value="InterPro"/>
</dbReference>
<dbReference type="Ensembl" id="ENSSFOT00015029586.2">
    <property type="protein sequence ID" value="ENSSFOP00015029251.2"/>
    <property type="gene ID" value="ENSSFOG00015032270.1"/>
</dbReference>
<dbReference type="PANTHER" id="PTHR23037">
    <property type="entry name" value="CYTOKINE RECEPTOR"/>
    <property type="match status" value="1"/>
</dbReference>
<keyword evidence="8" id="KW-0675">Receptor</keyword>
<keyword evidence="4" id="KW-0732">Signal</keyword>
<dbReference type="GO" id="GO:0002532">
    <property type="term" value="P:production of molecular mediator involved in inflammatory response"/>
    <property type="evidence" value="ECO:0007669"/>
    <property type="project" value="InterPro"/>
</dbReference>
<dbReference type="InterPro" id="IPR036116">
    <property type="entry name" value="FN3_sf"/>
</dbReference>
<gene>
    <name evidence="11" type="primary">LOC108932964</name>
</gene>
<evidence type="ECO:0000313" key="12">
    <source>
        <dbReference type="Proteomes" id="UP000694397"/>
    </source>
</evidence>
<keyword evidence="3" id="KW-0812">Transmembrane</keyword>
<protein>
    <submittedName>
        <fullName evidence="11">Uncharacterized LOC108932964</fullName>
    </submittedName>
</protein>
<evidence type="ECO:0000256" key="1">
    <source>
        <dbReference type="ARBA" id="ARBA00004167"/>
    </source>
</evidence>
<dbReference type="SUPFAM" id="SSF49265">
    <property type="entry name" value="Fibronectin type III"/>
    <property type="match status" value="2"/>
</dbReference>
<dbReference type="GO" id="GO:0009897">
    <property type="term" value="C:external side of plasma membrane"/>
    <property type="evidence" value="ECO:0007669"/>
    <property type="project" value="TreeGrafter"/>
</dbReference>
<dbReference type="InterPro" id="IPR015319">
    <property type="entry name" value="IL-4_rcpt-alpha_N"/>
</dbReference>
<keyword evidence="12" id="KW-1185">Reference proteome</keyword>
<comment type="subcellular location">
    <subcellularLocation>
        <location evidence="1">Membrane</location>
        <topology evidence="1">Single-pass membrane protein</topology>
    </subcellularLocation>
</comment>
<dbReference type="InterPro" id="IPR003531">
    <property type="entry name" value="Hempt_rcpt_S_F1_CS"/>
</dbReference>
<dbReference type="PROSITE" id="PS01355">
    <property type="entry name" value="HEMATOPO_REC_S_F1"/>
    <property type="match status" value="1"/>
</dbReference>
<keyword evidence="5" id="KW-1133">Transmembrane helix</keyword>
<evidence type="ECO:0000256" key="7">
    <source>
        <dbReference type="ARBA" id="ARBA00023157"/>
    </source>
</evidence>
<proteinExistence type="predicted"/>
<evidence type="ECO:0000256" key="5">
    <source>
        <dbReference type="ARBA" id="ARBA00022989"/>
    </source>
</evidence>
<keyword evidence="2" id="KW-0597">Phosphoprotein</keyword>
<evidence type="ECO:0000313" key="11">
    <source>
        <dbReference type="Ensembl" id="ENSSFOP00015029251.2"/>
    </source>
</evidence>
<evidence type="ECO:0000259" key="10">
    <source>
        <dbReference type="Pfam" id="PF09238"/>
    </source>
</evidence>
<keyword evidence="7" id="KW-1015">Disulfide bond</keyword>
<sequence length="564" mass="63037">MVCTLPWSRNLSCAKYSLRFLPTSEDRSDNYECIFKANTNDSCECTVEMIQFVTLEEYTAKLLKGGNEIHSYVICPSDHIKPISPSIEYVIRTENGNYIVKWTKNYGEDAYLFMSLQFQYSYKKKDEPDQVCSQLYAEILGSELEENTVYVVKVRSRSEDYNTQWSDWSQEVEWTSRKTCFFVTKLVFPFPIHRAKAKWWDNIPNPSKAHLNFPYGKRKVMDLDYGDSLLSDYARTYSVSQTEDISSSKIQNIMQHSLEKALMPFFNFSAPNNINSPTVQEFYKNVNGIALTKDSGVSLSEGTHPRCLSSSESSYKNVSYSWVSPLQGSGQQELILNEKVPFIAPCSANDKYHSCGNEVLVPPSQPPPMGMNLPGFPSTTVALSPFMHTELEYRTCENSMTAVSTAEGFSSSHTAQICSDLGTLAVPSNTTATDDGYQSFSNAIGKASLNVDQLTRERLICSINPAYAGFPSHSGHLDQSEEGYQALQSLGCARGTQQRGIGSTEKRVNGREGGMSWCSKNPTPTVTAVTFHSTDMLSPDAPTKSVSDSQSVMQIVTNHFYQKV</sequence>
<reference evidence="11 12" key="1">
    <citation type="submission" date="2019-04" db="EMBL/GenBank/DDBJ databases">
        <authorList>
            <consortium name="Wellcome Sanger Institute Data Sharing"/>
        </authorList>
    </citation>
    <scope>NUCLEOTIDE SEQUENCE [LARGE SCALE GENOMIC DNA]</scope>
</reference>
<dbReference type="PANTHER" id="PTHR23037:SF32">
    <property type="entry name" value="INTERLEUKIN-4 RECEPTOR SUBUNIT ALPHA"/>
    <property type="match status" value="1"/>
</dbReference>
<evidence type="ECO:0000256" key="2">
    <source>
        <dbReference type="ARBA" id="ARBA00022553"/>
    </source>
</evidence>
<reference evidence="11" key="2">
    <citation type="submission" date="2025-08" db="UniProtKB">
        <authorList>
            <consortium name="Ensembl"/>
        </authorList>
    </citation>
    <scope>IDENTIFICATION</scope>
</reference>
<evidence type="ECO:0000256" key="4">
    <source>
        <dbReference type="ARBA" id="ARBA00022729"/>
    </source>
</evidence>
<name>A0A8C9V6B7_SCLFO</name>
<accession>A0A8C9V6B7</accession>
<dbReference type="Gene3D" id="2.60.40.10">
    <property type="entry name" value="Immunoglobulins"/>
    <property type="match status" value="2"/>
</dbReference>
<keyword evidence="6" id="KW-0472">Membrane</keyword>
<evidence type="ECO:0000256" key="6">
    <source>
        <dbReference type="ARBA" id="ARBA00023136"/>
    </source>
</evidence>
<organism evidence="11 12">
    <name type="scientific">Scleropages formosus</name>
    <name type="common">Asian bonytongue</name>
    <name type="synonym">Osteoglossum formosum</name>
    <dbReference type="NCBI Taxonomy" id="113540"/>
    <lineage>
        <taxon>Eukaryota</taxon>
        <taxon>Metazoa</taxon>
        <taxon>Chordata</taxon>
        <taxon>Craniata</taxon>
        <taxon>Vertebrata</taxon>
        <taxon>Euteleostomi</taxon>
        <taxon>Actinopterygii</taxon>
        <taxon>Neopterygii</taxon>
        <taxon>Teleostei</taxon>
        <taxon>Osteoglossocephala</taxon>
        <taxon>Osteoglossomorpha</taxon>
        <taxon>Osteoglossiformes</taxon>
        <taxon>Osteoglossidae</taxon>
        <taxon>Scleropages</taxon>
    </lineage>
</organism>